<evidence type="ECO:0000313" key="14">
    <source>
        <dbReference type="EMBL" id="AIG27754.1"/>
    </source>
</evidence>
<sequence length="250" mass="26956">MELSLLQEHSLDKIDERIILALDFQTKDEVLNCLASLENQVRYVKVGMELFYAEGSAIVSLLKEQGLNVFVDLKIHDIPNTAKGSMKSLARNGADMVNVHVAGGLAMMEAAREGLEQGISAGSTSPLLIGVTMLTSSSQQMMNEQMLISGRLEETVAHYASLASLAGLDGVVASPLEVPIIKQVTRTDFLTVTPGIRTVGSAFGDQTRVTTPVKAFELGTDYIVIGRSITQAEEPAKAWADMMKSIQEGK</sequence>
<proteinExistence type="inferred from homology"/>
<dbReference type="STRING" id="1042163.BRLA_c034420"/>
<evidence type="ECO:0000256" key="6">
    <source>
        <dbReference type="ARBA" id="ARBA00023239"/>
    </source>
</evidence>
<feature type="binding site" evidence="9 11">
    <location>
        <position position="197"/>
    </location>
    <ligand>
        <name>substrate</name>
    </ligand>
</feature>
<evidence type="ECO:0000256" key="9">
    <source>
        <dbReference type="HAMAP-Rule" id="MF_01200"/>
    </source>
</evidence>
<evidence type="ECO:0000256" key="4">
    <source>
        <dbReference type="ARBA" id="ARBA00022793"/>
    </source>
</evidence>
<dbReference type="FunFam" id="3.20.20.70:FF:000015">
    <property type="entry name" value="Orotidine 5'-phosphate decarboxylase"/>
    <property type="match status" value="1"/>
</dbReference>
<keyword evidence="15" id="KW-1185">Reference proteome</keyword>
<dbReference type="Proteomes" id="UP000005850">
    <property type="component" value="Chromosome"/>
</dbReference>
<dbReference type="InterPro" id="IPR014732">
    <property type="entry name" value="OMPdecase"/>
</dbReference>
<dbReference type="PANTHER" id="PTHR32119">
    <property type="entry name" value="OROTIDINE 5'-PHOSPHATE DECARBOXYLASE"/>
    <property type="match status" value="1"/>
</dbReference>
<feature type="active site" description="For OMPdecase activity" evidence="10">
    <location>
        <position position="77"/>
    </location>
</feature>
<dbReference type="Gene3D" id="3.20.20.70">
    <property type="entry name" value="Aldolase class I"/>
    <property type="match status" value="1"/>
</dbReference>
<evidence type="ECO:0000256" key="1">
    <source>
        <dbReference type="ARBA" id="ARBA00002356"/>
    </source>
</evidence>
<dbReference type="SMART" id="SM00934">
    <property type="entry name" value="OMPdecase"/>
    <property type="match status" value="1"/>
</dbReference>
<feature type="active site" description="For OMPdecase activity" evidence="10">
    <location>
        <position position="74"/>
    </location>
</feature>
<dbReference type="HAMAP" id="MF_01200_B">
    <property type="entry name" value="OMPdecase_type1_B"/>
    <property type="match status" value="1"/>
</dbReference>
<dbReference type="EC" id="4.1.1.23" evidence="9"/>
<dbReference type="eggNOG" id="COG0284">
    <property type="taxonomic scope" value="Bacteria"/>
</dbReference>
<feature type="binding site" evidence="9">
    <location>
        <begin position="72"/>
        <end position="81"/>
    </location>
    <ligand>
        <name>substrate</name>
    </ligand>
</feature>
<evidence type="ECO:0000256" key="11">
    <source>
        <dbReference type="PIRSR" id="PIRSR614732-2"/>
    </source>
</evidence>
<feature type="active site" description="For OMPdecase activity" evidence="10">
    <location>
        <position position="72"/>
    </location>
</feature>
<gene>
    <name evidence="9" type="primary">pyrF</name>
    <name evidence="14" type="ORF">BRLA_c034420</name>
</gene>
<dbReference type="GO" id="GO:0005829">
    <property type="term" value="C:cytosol"/>
    <property type="evidence" value="ECO:0007669"/>
    <property type="project" value="TreeGrafter"/>
</dbReference>
<feature type="binding site" evidence="9 11">
    <location>
        <position position="135"/>
    </location>
    <ligand>
        <name>substrate</name>
    </ligand>
</feature>
<dbReference type="Pfam" id="PF00215">
    <property type="entry name" value="OMPdecase"/>
    <property type="match status" value="1"/>
</dbReference>
<dbReference type="GO" id="GO:0044205">
    <property type="term" value="P:'de novo' UMP biosynthetic process"/>
    <property type="evidence" value="ECO:0007669"/>
    <property type="project" value="UniProtKB-UniRule"/>
</dbReference>
<evidence type="ECO:0000256" key="3">
    <source>
        <dbReference type="ARBA" id="ARBA00011738"/>
    </source>
</evidence>
<evidence type="ECO:0000256" key="7">
    <source>
        <dbReference type="ARBA" id="ARBA00049157"/>
    </source>
</evidence>
<reference evidence="14 15" key="1">
    <citation type="journal article" date="2011" name="J. Bacteriol.">
        <title>Genome sequence of Brevibacillus laterosporus LMG 15441, a pathogen of invertebrates.</title>
        <authorList>
            <person name="Djukic M."/>
            <person name="Poehlein A."/>
            <person name="Thurmer A."/>
            <person name="Daniel R."/>
        </authorList>
    </citation>
    <scope>NUCLEOTIDE SEQUENCE [LARGE SCALE GENOMIC DNA]</scope>
    <source>
        <strain evidence="14 15">LMG 15441</strain>
    </source>
</reference>
<evidence type="ECO:0000256" key="2">
    <source>
        <dbReference type="ARBA" id="ARBA00004861"/>
    </source>
</evidence>
<feature type="binding site" evidence="9 11">
    <location>
        <position position="206"/>
    </location>
    <ligand>
        <name>substrate</name>
    </ligand>
</feature>
<dbReference type="SUPFAM" id="SSF51366">
    <property type="entry name" value="Ribulose-phoshate binding barrel"/>
    <property type="match status" value="1"/>
</dbReference>
<dbReference type="InterPro" id="IPR001754">
    <property type="entry name" value="OMPdeCOase_dom"/>
</dbReference>
<dbReference type="GO" id="GO:0006207">
    <property type="term" value="P:'de novo' pyrimidine nucleobase biosynthetic process"/>
    <property type="evidence" value="ECO:0007669"/>
    <property type="project" value="InterPro"/>
</dbReference>
<evidence type="ECO:0000259" key="13">
    <source>
        <dbReference type="SMART" id="SM00934"/>
    </source>
</evidence>
<feature type="binding site" evidence="9 11">
    <location>
        <position position="45"/>
    </location>
    <ligand>
        <name>substrate</name>
    </ligand>
</feature>
<dbReference type="AlphaFoldDB" id="A0A075R7F0"/>
<dbReference type="InterPro" id="IPR047596">
    <property type="entry name" value="OMPdecase_bac"/>
</dbReference>
<comment type="subunit">
    <text evidence="3 9">Homodimer.</text>
</comment>
<dbReference type="NCBIfam" id="NF001273">
    <property type="entry name" value="PRK00230.1"/>
    <property type="match status" value="1"/>
</dbReference>
<dbReference type="PROSITE" id="PS00156">
    <property type="entry name" value="OMPDECASE"/>
    <property type="match status" value="1"/>
</dbReference>
<feature type="domain" description="Orotidine 5'-phosphate decarboxylase" evidence="13">
    <location>
        <begin position="17"/>
        <end position="242"/>
    </location>
</feature>
<dbReference type="UniPathway" id="UPA00070">
    <property type="reaction ID" value="UER00120"/>
</dbReference>
<evidence type="ECO:0000313" key="15">
    <source>
        <dbReference type="Proteomes" id="UP000005850"/>
    </source>
</evidence>
<dbReference type="GO" id="GO:0004590">
    <property type="term" value="F:orotidine-5'-phosphate decarboxylase activity"/>
    <property type="evidence" value="ECO:0007669"/>
    <property type="project" value="UniProtKB-UniRule"/>
</dbReference>
<dbReference type="KEGG" id="blr:BRLA_c034420"/>
<feature type="binding site" evidence="9 11">
    <location>
        <position position="226"/>
    </location>
    <ligand>
        <name>substrate</name>
    </ligand>
</feature>
<comment type="similarity">
    <text evidence="8 9">Belongs to the OMP decarboxylase family. Type 1 subfamily.</text>
</comment>
<dbReference type="PANTHER" id="PTHR32119:SF2">
    <property type="entry name" value="OROTIDINE 5'-PHOSPHATE DECARBOXYLASE"/>
    <property type="match status" value="1"/>
</dbReference>
<accession>A0A075R7F0</accession>
<dbReference type="CDD" id="cd04725">
    <property type="entry name" value="OMP_decarboxylase_like"/>
    <property type="match status" value="1"/>
</dbReference>
<organism evidence="14 15">
    <name type="scientific">Brevibacillus laterosporus LMG 15441</name>
    <dbReference type="NCBI Taxonomy" id="1042163"/>
    <lineage>
        <taxon>Bacteria</taxon>
        <taxon>Bacillati</taxon>
        <taxon>Bacillota</taxon>
        <taxon>Bacilli</taxon>
        <taxon>Bacillales</taxon>
        <taxon>Paenibacillaceae</taxon>
        <taxon>Brevibacillus</taxon>
    </lineage>
</organism>
<dbReference type="HOGENOM" id="CLU_067069_1_1_9"/>
<dbReference type="NCBIfam" id="TIGR01740">
    <property type="entry name" value="pyrF"/>
    <property type="match status" value="1"/>
</dbReference>
<evidence type="ECO:0000256" key="10">
    <source>
        <dbReference type="PIRSR" id="PIRSR614732-1"/>
    </source>
</evidence>
<feature type="active site" description="Proton donor" evidence="9">
    <location>
        <position position="74"/>
    </location>
</feature>
<feature type="binding site" evidence="9 11">
    <location>
        <position position="227"/>
    </location>
    <ligand>
        <name>substrate</name>
    </ligand>
</feature>
<protein>
    <recommendedName>
        <fullName evidence="9">Orotidine 5'-phosphate decarboxylase</fullName>
        <ecNumber evidence="9">4.1.1.23</ecNumber>
    </recommendedName>
    <alternativeName>
        <fullName evidence="9">OMP decarboxylase</fullName>
        <shortName evidence="9">OMPDCase</shortName>
        <shortName evidence="9">OMPdecase</shortName>
    </alternativeName>
</protein>
<keyword evidence="4 9" id="KW-0210">Decarboxylase</keyword>
<evidence type="ECO:0000256" key="12">
    <source>
        <dbReference type="RuleBase" id="RU000512"/>
    </source>
</evidence>
<comment type="pathway">
    <text evidence="2 9 12">Pyrimidine metabolism; UMP biosynthesis via de novo pathway; UMP from orotate: step 2/2.</text>
</comment>
<dbReference type="EMBL" id="CP007806">
    <property type="protein sequence ID" value="AIG27754.1"/>
    <property type="molecule type" value="Genomic_DNA"/>
</dbReference>
<feature type="binding site" evidence="9 11">
    <location>
        <position position="23"/>
    </location>
    <ligand>
        <name>substrate</name>
    </ligand>
</feature>
<keyword evidence="5 9" id="KW-0665">Pyrimidine biosynthesis</keyword>
<comment type="function">
    <text evidence="1 9">Catalyzes the decarboxylation of orotidine 5'-monophosphate (OMP) to uridine 5'-monophosphate (UMP).</text>
</comment>
<name>A0A075R7F0_BRELA</name>
<dbReference type="InterPro" id="IPR011060">
    <property type="entry name" value="RibuloseP-bd_barrel"/>
</dbReference>
<dbReference type="InterPro" id="IPR013785">
    <property type="entry name" value="Aldolase_TIM"/>
</dbReference>
<dbReference type="InterPro" id="IPR018089">
    <property type="entry name" value="OMPdecase_AS"/>
</dbReference>
<comment type="catalytic activity">
    <reaction evidence="7 9 12">
        <text>orotidine 5'-phosphate + H(+) = UMP + CO2</text>
        <dbReference type="Rhea" id="RHEA:11596"/>
        <dbReference type="ChEBI" id="CHEBI:15378"/>
        <dbReference type="ChEBI" id="CHEBI:16526"/>
        <dbReference type="ChEBI" id="CHEBI:57538"/>
        <dbReference type="ChEBI" id="CHEBI:57865"/>
        <dbReference type="EC" id="4.1.1.23"/>
    </reaction>
</comment>
<evidence type="ECO:0000256" key="8">
    <source>
        <dbReference type="ARBA" id="ARBA00061012"/>
    </source>
</evidence>
<evidence type="ECO:0000256" key="5">
    <source>
        <dbReference type="ARBA" id="ARBA00022975"/>
    </source>
</evidence>
<keyword evidence="6 9" id="KW-0456">Lyase</keyword>